<dbReference type="EMBL" id="CAWUHB010000026">
    <property type="protein sequence ID" value="CAK7223170.1"/>
    <property type="molecule type" value="Genomic_DNA"/>
</dbReference>
<evidence type="ECO:0000313" key="2">
    <source>
        <dbReference type="EMBL" id="CAK7223170.1"/>
    </source>
</evidence>
<dbReference type="InterPro" id="IPR001087">
    <property type="entry name" value="GDSL"/>
</dbReference>
<dbReference type="Gene3D" id="3.40.50.1110">
    <property type="entry name" value="SGNH hydrolase"/>
    <property type="match status" value="1"/>
</dbReference>
<dbReference type="Proteomes" id="UP001642405">
    <property type="component" value="Unassembled WGS sequence"/>
</dbReference>
<dbReference type="PANTHER" id="PTHR14209">
    <property type="entry name" value="ISOAMYL ACETATE-HYDROLYZING ESTERASE 1"/>
    <property type="match status" value="1"/>
</dbReference>
<feature type="region of interest" description="Disordered" evidence="1">
    <location>
        <begin position="198"/>
        <end position="229"/>
    </location>
</feature>
<evidence type="ECO:0008006" key="4">
    <source>
        <dbReference type="Google" id="ProtNLM"/>
    </source>
</evidence>
<dbReference type="Pfam" id="PF00657">
    <property type="entry name" value="Lipase_GDSL"/>
    <property type="match status" value="1"/>
</dbReference>
<organism evidence="2 3">
    <name type="scientific">Sporothrix curviconia</name>
    <dbReference type="NCBI Taxonomy" id="1260050"/>
    <lineage>
        <taxon>Eukaryota</taxon>
        <taxon>Fungi</taxon>
        <taxon>Dikarya</taxon>
        <taxon>Ascomycota</taxon>
        <taxon>Pezizomycotina</taxon>
        <taxon>Sordariomycetes</taxon>
        <taxon>Sordariomycetidae</taxon>
        <taxon>Ophiostomatales</taxon>
        <taxon>Ophiostomataceae</taxon>
        <taxon>Sporothrix</taxon>
    </lineage>
</organism>
<evidence type="ECO:0000313" key="3">
    <source>
        <dbReference type="Proteomes" id="UP001642405"/>
    </source>
</evidence>
<sequence>MAAPYPQIVLFGDSLFRHAADTLDGFSLQAALQWHAQRRFDVVNRGLSGYNTSQALKVLPSLFPPSDTDNSSSSVFTPKLAYLFVLFGANDAVLPPGEGSPLQNSQHVPLAAYEANLKAILTHRNIQVHQPTIVLVTPPPLDGFRRSQFEQENPGAGRRTARVTAQYAEAARRVAQAVPGVVLADLWSTLMDYALDKTSEQNGGGSGGGGGQGQGQGTHGHLLGDSADPESQAGHLAALLWDGLHFTSEGYRVFWERVLKPLVVLPADAADSTEGFITPGYETAPWTEGQKEINRKE</sequence>
<dbReference type="InterPro" id="IPR036514">
    <property type="entry name" value="SGNH_hydro_sf"/>
</dbReference>
<reference evidence="2 3" key="1">
    <citation type="submission" date="2024-01" db="EMBL/GenBank/DDBJ databases">
        <authorList>
            <person name="Allen C."/>
            <person name="Tagirdzhanova G."/>
        </authorList>
    </citation>
    <scope>NUCLEOTIDE SEQUENCE [LARGE SCALE GENOMIC DNA]</scope>
</reference>
<dbReference type="CDD" id="cd01838">
    <property type="entry name" value="Isoamyl_acetate_hydrolase_like"/>
    <property type="match status" value="1"/>
</dbReference>
<dbReference type="InterPro" id="IPR045136">
    <property type="entry name" value="Iah1-like"/>
</dbReference>
<feature type="compositionally biased region" description="Gly residues" evidence="1">
    <location>
        <begin position="202"/>
        <end position="218"/>
    </location>
</feature>
<name>A0ABP0BUT9_9PEZI</name>
<accession>A0ABP0BUT9</accession>
<comment type="caution">
    <text evidence="2">The sequence shown here is derived from an EMBL/GenBank/DDBJ whole genome shotgun (WGS) entry which is preliminary data.</text>
</comment>
<protein>
    <recommendedName>
        <fullName evidence="4">SGNH hydrolase-type esterase domain-containing protein</fullName>
    </recommendedName>
</protein>
<proteinExistence type="predicted"/>
<keyword evidence="3" id="KW-1185">Reference proteome</keyword>
<dbReference type="PANTHER" id="PTHR14209:SF19">
    <property type="entry name" value="ISOAMYL ACETATE-HYDROLYZING ESTERASE 1 HOMOLOG"/>
    <property type="match status" value="1"/>
</dbReference>
<dbReference type="SUPFAM" id="SSF52266">
    <property type="entry name" value="SGNH hydrolase"/>
    <property type="match status" value="1"/>
</dbReference>
<gene>
    <name evidence="2" type="ORF">SCUCBS95973_005087</name>
</gene>
<evidence type="ECO:0000256" key="1">
    <source>
        <dbReference type="SAM" id="MobiDB-lite"/>
    </source>
</evidence>